<reference evidence="2" key="3">
    <citation type="submission" date="2025-09" db="UniProtKB">
        <authorList>
            <consortium name="Ensembl"/>
        </authorList>
    </citation>
    <scope>IDENTIFICATION</scope>
</reference>
<dbReference type="Pfam" id="PF01498">
    <property type="entry name" value="HTH_Tnp_Tc3_2"/>
    <property type="match status" value="1"/>
</dbReference>
<feature type="domain" description="Transposase Tc1-like" evidence="1">
    <location>
        <begin position="32"/>
        <end position="102"/>
    </location>
</feature>
<keyword evidence="3" id="KW-1185">Reference proteome</keyword>
<proteinExistence type="predicted"/>
<dbReference type="GO" id="GO:0015074">
    <property type="term" value="P:DNA integration"/>
    <property type="evidence" value="ECO:0007669"/>
    <property type="project" value="InterPro"/>
</dbReference>
<sequence length="116" mass="13272">LLLLRHRALKEYGTTTNLPREGHPPKLTDQARRALIREATKRPKISLKELQSSTAEIGVSVHRTTLSRTLHRAGLYRRVARKKPLLKEKNKQTCLVFSKRHVGGLPKHMEEGPLVR</sequence>
<reference evidence="3" key="1">
    <citation type="journal article" date="2018" name="PLoS ONE">
        <title>Chinook salmon (Oncorhynchus tshawytscha) genome and transcriptome.</title>
        <authorList>
            <person name="Christensen K.A."/>
            <person name="Leong J.S."/>
            <person name="Sakhrani D."/>
            <person name="Biagi C.A."/>
            <person name="Minkley D.R."/>
            <person name="Withler R.E."/>
            <person name="Rondeau E.B."/>
            <person name="Koop B.F."/>
            <person name="Devlin R.H."/>
        </authorList>
    </citation>
    <scope>NUCLEOTIDE SEQUENCE [LARGE SCALE GENOMIC DNA]</scope>
</reference>
<evidence type="ECO:0000313" key="3">
    <source>
        <dbReference type="Proteomes" id="UP000694402"/>
    </source>
</evidence>
<dbReference type="GO" id="GO:0003677">
    <property type="term" value="F:DNA binding"/>
    <property type="evidence" value="ECO:0007669"/>
    <property type="project" value="InterPro"/>
</dbReference>
<dbReference type="InterPro" id="IPR002492">
    <property type="entry name" value="Transposase_Tc1-like"/>
</dbReference>
<evidence type="ECO:0000259" key="1">
    <source>
        <dbReference type="Pfam" id="PF01498"/>
    </source>
</evidence>
<organism evidence="2 3">
    <name type="scientific">Oncorhynchus tshawytscha</name>
    <name type="common">Chinook salmon</name>
    <name type="synonym">Salmo tshawytscha</name>
    <dbReference type="NCBI Taxonomy" id="74940"/>
    <lineage>
        <taxon>Eukaryota</taxon>
        <taxon>Metazoa</taxon>
        <taxon>Chordata</taxon>
        <taxon>Craniata</taxon>
        <taxon>Vertebrata</taxon>
        <taxon>Euteleostomi</taxon>
        <taxon>Actinopterygii</taxon>
        <taxon>Neopterygii</taxon>
        <taxon>Teleostei</taxon>
        <taxon>Protacanthopterygii</taxon>
        <taxon>Salmoniformes</taxon>
        <taxon>Salmonidae</taxon>
        <taxon>Salmoninae</taxon>
        <taxon>Oncorhynchus</taxon>
    </lineage>
</organism>
<reference evidence="2" key="2">
    <citation type="submission" date="2025-08" db="UniProtKB">
        <authorList>
            <consortium name="Ensembl"/>
        </authorList>
    </citation>
    <scope>IDENTIFICATION</scope>
</reference>
<dbReference type="GO" id="GO:0006313">
    <property type="term" value="P:DNA transposition"/>
    <property type="evidence" value="ECO:0007669"/>
    <property type="project" value="InterPro"/>
</dbReference>
<protein>
    <recommendedName>
        <fullName evidence="1">Transposase Tc1-like domain-containing protein</fullName>
    </recommendedName>
</protein>
<name>A0AAZ3P2L4_ONCTS</name>
<dbReference type="AlphaFoldDB" id="A0AAZ3P2L4"/>
<accession>A0AAZ3P2L4</accession>
<dbReference type="SUPFAM" id="SSF46689">
    <property type="entry name" value="Homeodomain-like"/>
    <property type="match status" value="1"/>
</dbReference>
<evidence type="ECO:0000313" key="2">
    <source>
        <dbReference type="Ensembl" id="ENSOTSP00005110761.1"/>
    </source>
</evidence>
<dbReference type="GeneTree" id="ENSGT01150000286996"/>
<dbReference type="Proteomes" id="UP000694402">
    <property type="component" value="Unassembled WGS sequence"/>
</dbReference>
<dbReference type="InterPro" id="IPR009057">
    <property type="entry name" value="Homeodomain-like_sf"/>
</dbReference>
<dbReference type="Ensembl" id="ENSOTST00005162160.1">
    <property type="protein sequence ID" value="ENSOTSP00005110761.1"/>
    <property type="gene ID" value="ENSOTSG00005073882.1"/>
</dbReference>